<dbReference type="AlphaFoldDB" id="A0A5B8C3R4"/>
<proteinExistence type="predicted"/>
<dbReference type="OrthoDB" id="467001at2"/>
<organism evidence="1 2">
    <name type="scientific">Georgenia yuyongxinii</name>
    <dbReference type="NCBI Taxonomy" id="2589797"/>
    <lineage>
        <taxon>Bacteria</taxon>
        <taxon>Bacillati</taxon>
        <taxon>Actinomycetota</taxon>
        <taxon>Actinomycetes</taxon>
        <taxon>Micrococcales</taxon>
        <taxon>Bogoriellaceae</taxon>
        <taxon>Georgenia</taxon>
    </lineage>
</organism>
<dbReference type="RefSeq" id="WP_139927367.1">
    <property type="nucleotide sequence ID" value="NZ_CP040915.1"/>
</dbReference>
<protein>
    <submittedName>
        <fullName evidence="1">Uncharacterized protein</fullName>
    </submittedName>
</protein>
<reference evidence="1 2" key="1">
    <citation type="submission" date="2019-05" db="EMBL/GenBank/DDBJ databases">
        <title>Georgenia *** sp. nov., and Georgenia *** sp. nov., isolated from the intestinal contents of plateau pika (Ochotona curzoniae) in the Qinghai-Tibet plateau of China.</title>
        <authorList>
            <person name="Tian Z."/>
        </authorList>
    </citation>
    <scope>NUCLEOTIDE SEQUENCE [LARGE SCALE GENOMIC DNA]</scope>
    <source>
        <strain evidence="1 2">Z443</strain>
    </source>
</reference>
<name>A0A5B8C3R4_9MICO</name>
<sequence>MIQSVSVRTAARVANRAKRHALARMPLVKHLAEMQHQRRLARYRPALPVLPAHHSGVVRTLRELAVATMAVDDLVLPGTPELKTVLEHHVRALAERPVRGSATIRPDTAQLLEDPALWRWGLSEPMLDLVENYLGMPARYYGADVRREVADGRAHDVRQWHRDIEDRTSLKILIWLNDVDEDGGPFAYVPVEGSARAVEELRYVAGFVTDEDMRRVVPETEWRTCPGPRWTTILADNCRLLHRATPPRIRDRYSVTFTWTTRHPVKTMPQNADLAEQVRKLTTGLTRRQFECLPTPIQRQARELAVTCGG</sequence>
<gene>
    <name evidence="1" type="ORF">FE374_04105</name>
</gene>
<dbReference type="Proteomes" id="UP000314616">
    <property type="component" value="Chromosome"/>
</dbReference>
<dbReference type="EMBL" id="CP040915">
    <property type="protein sequence ID" value="QDC23925.1"/>
    <property type="molecule type" value="Genomic_DNA"/>
</dbReference>
<evidence type="ECO:0000313" key="1">
    <source>
        <dbReference type="EMBL" id="QDC23925.1"/>
    </source>
</evidence>
<dbReference type="SUPFAM" id="SSF51197">
    <property type="entry name" value="Clavaminate synthase-like"/>
    <property type="match status" value="1"/>
</dbReference>
<evidence type="ECO:0000313" key="2">
    <source>
        <dbReference type="Proteomes" id="UP000314616"/>
    </source>
</evidence>
<accession>A0A5B8C3R4</accession>
<dbReference type="KEGG" id="gyu:FE374_04105"/>
<dbReference type="Gene3D" id="2.60.120.620">
    <property type="entry name" value="q2cbj1_9rhob like domain"/>
    <property type="match status" value="1"/>
</dbReference>